<dbReference type="SMART" id="SM00028">
    <property type="entry name" value="TPR"/>
    <property type="match status" value="4"/>
</dbReference>
<dbReference type="InterPro" id="IPR019734">
    <property type="entry name" value="TPR_rpt"/>
</dbReference>
<dbReference type="SUPFAM" id="SSF48452">
    <property type="entry name" value="TPR-like"/>
    <property type="match status" value="1"/>
</dbReference>
<dbReference type="EMBL" id="SNUX01000001">
    <property type="protein sequence ID" value="TES50364.1"/>
    <property type="molecule type" value="Genomic_DNA"/>
</dbReference>
<dbReference type="PROSITE" id="PS50005">
    <property type="entry name" value="TPR"/>
    <property type="match status" value="2"/>
</dbReference>
<feature type="repeat" description="TPR" evidence="1">
    <location>
        <begin position="132"/>
        <end position="165"/>
    </location>
</feature>
<dbReference type="InterPro" id="IPR011990">
    <property type="entry name" value="TPR-like_helical_dom_sf"/>
</dbReference>
<organism evidence="2 3">
    <name type="scientific">Shouchella lehensis</name>
    <dbReference type="NCBI Taxonomy" id="300825"/>
    <lineage>
        <taxon>Bacteria</taxon>
        <taxon>Bacillati</taxon>
        <taxon>Bacillota</taxon>
        <taxon>Bacilli</taxon>
        <taxon>Bacillales</taxon>
        <taxon>Bacillaceae</taxon>
        <taxon>Shouchella</taxon>
    </lineage>
</organism>
<feature type="repeat" description="TPR" evidence="1">
    <location>
        <begin position="211"/>
        <end position="244"/>
    </location>
</feature>
<dbReference type="AlphaFoldDB" id="A0A4Y7WPZ2"/>
<accession>A0A4Y7WPZ2</accession>
<keyword evidence="1" id="KW-0802">TPR repeat</keyword>
<evidence type="ECO:0000313" key="2">
    <source>
        <dbReference type="EMBL" id="TES50364.1"/>
    </source>
</evidence>
<sequence length="362" mass="42640">MMVSVLSAELVGESLVQWHSCMISGDLQSAKELKSDVEALVKQMEPDDKMLAYYQLIDFRFQLLRNRYEQGASVDEDSLYDVCVEIDDYLRFMYYYVSGQAEFMHGRYKSAIRTYKIAERLIEKVNDSAEKAEFYQKLGISYYRIDQYTFAFSYMEQALEFFEKHDTYRLNEITCKQVLAAINTELRRYDEAERLYDEILKASIPFPYTYALNLYNMGANRIMLTRFDEAIRYFKEALTYEAFATSPLALKAEYYLTHLYMRTGQYKGGLEELEAKAIQHQSKEIVAKCFICRGLYLTDDILLIQQGLRKLESEENYFDCQELGEEIANYFKQQNKFETALLFSEYALEMSRKRIILGVDQT</sequence>
<dbReference type="Gene3D" id="1.25.40.10">
    <property type="entry name" value="Tetratricopeptide repeat domain"/>
    <property type="match status" value="1"/>
</dbReference>
<comment type="caution">
    <text evidence="2">The sequence shown here is derived from an EMBL/GenBank/DDBJ whole genome shotgun (WGS) entry which is preliminary data.</text>
</comment>
<reference evidence="2 3" key="1">
    <citation type="submission" date="2019-03" db="EMBL/GenBank/DDBJ databases">
        <authorList>
            <person name="Liu G."/>
        </authorList>
    </citation>
    <scope>NUCLEOTIDE SEQUENCE [LARGE SCALE GENOMIC DNA]</scope>
    <source>
        <strain evidence="2 3">DSM 19099</strain>
    </source>
</reference>
<evidence type="ECO:0000256" key="1">
    <source>
        <dbReference type="PROSITE-ProRule" id="PRU00339"/>
    </source>
</evidence>
<gene>
    <name evidence="2" type="ORF">E2L03_00060</name>
</gene>
<protein>
    <submittedName>
        <fullName evidence="2">Tetratricopeptide repeat protein</fullName>
    </submittedName>
</protein>
<proteinExistence type="predicted"/>
<dbReference type="Pfam" id="PF18801">
    <property type="entry name" value="RapH_N"/>
    <property type="match status" value="1"/>
</dbReference>
<dbReference type="Pfam" id="PF13424">
    <property type="entry name" value="TPR_12"/>
    <property type="match status" value="1"/>
</dbReference>
<evidence type="ECO:0000313" key="3">
    <source>
        <dbReference type="Proteomes" id="UP000298210"/>
    </source>
</evidence>
<dbReference type="Proteomes" id="UP000298210">
    <property type="component" value="Unassembled WGS sequence"/>
</dbReference>
<name>A0A4Y7WPZ2_9BACI</name>